<dbReference type="PROSITE" id="PS50110">
    <property type="entry name" value="RESPONSE_REGULATORY"/>
    <property type="match status" value="1"/>
</dbReference>
<dbReference type="Proteomes" id="UP000237056">
    <property type="component" value="Unassembled WGS sequence"/>
</dbReference>
<dbReference type="InterPro" id="IPR017850">
    <property type="entry name" value="Alkaline_phosphatase_core_sf"/>
</dbReference>
<accession>A0A2S4NAR4</accession>
<gene>
    <name evidence="4" type="ORF">Q361_102101</name>
</gene>
<dbReference type="Gene3D" id="3.40.720.10">
    <property type="entry name" value="Alkaline Phosphatase, subunit A"/>
    <property type="match status" value="1"/>
</dbReference>
<dbReference type="CDD" id="cd00156">
    <property type="entry name" value="REC"/>
    <property type="match status" value="1"/>
</dbReference>
<evidence type="ECO:0000313" key="4">
    <source>
        <dbReference type="EMBL" id="POS02788.1"/>
    </source>
</evidence>
<dbReference type="SUPFAM" id="SSF53649">
    <property type="entry name" value="Alkaline phosphatase-like"/>
    <property type="match status" value="1"/>
</dbReference>
<dbReference type="GO" id="GO:0000160">
    <property type="term" value="P:phosphorelay signal transduction system"/>
    <property type="evidence" value="ECO:0007669"/>
    <property type="project" value="InterPro"/>
</dbReference>
<keyword evidence="1 2" id="KW-0597">Phosphoprotein</keyword>
<evidence type="ECO:0000259" key="3">
    <source>
        <dbReference type="PROSITE" id="PS50110"/>
    </source>
</evidence>
<dbReference type="AlphaFoldDB" id="A0A2S4NAR4"/>
<evidence type="ECO:0000256" key="1">
    <source>
        <dbReference type="ARBA" id="ARBA00022553"/>
    </source>
</evidence>
<reference evidence="4 5" key="1">
    <citation type="submission" date="2018-01" db="EMBL/GenBank/DDBJ databases">
        <title>Genomic Encyclopedia of Type Strains, Phase I: the one thousand microbial genomes (KMG-I) project.</title>
        <authorList>
            <person name="Goeker M."/>
        </authorList>
    </citation>
    <scope>NUCLEOTIDE SEQUENCE [LARGE SCALE GENOMIC DNA]</scope>
    <source>
        <strain evidence="4 5">DSM 17960</strain>
    </source>
</reference>
<dbReference type="PANTHER" id="PTHR44591">
    <property type="entry name" value="STRESS RESPONSE REGULATOR PROTEIN 1"/>
    <property type="match status" value="1"/>
</dbReference>
<evidence type="ECO:0000313" key="5">
    <source>
        <dbReference type="Proteomes" id="UP000237056"/>
    </source>
</evidence>
<dbReference type="InterPro" id="IPR050595">
    <property type="entry name" value="Bact_response_regulator"/>
</dbReference>
<dbReference type="EMBL" id="PQNY01000002">
    <property type="protein sequence ID" value="POS02788.1"/>
    <property type="molecule type" value="Genomic_DNA"/>
</dbReference>
<dbReference type="RefSeq" id="WP_103725036.1">
    <property type="nucleotide sequence ID" value="NZ_PQNY01000002.1"/>
</dbReference>
<evidence type="ECO:0000256" key="2">
    <source>
        <dbReference type="PROSITE-ProRule" id="PRU00169"/>
    </source>
</evidence>
<dbReference type="Gene3D" id="3.40.50.2300">
    <property type="match status" value="1"/>
</dbReference>
<dbReference type="PANTHER" id="PTHR44591:SF3">
    <property type="entry name" value="RESPONSE REGULATORY DOMAIN-CONTAINING PROTEIN"/>
    <property type="match status" value="1"/>
</dbReference>
<feature type="domain" description="Response regulatory" evidence="3">
    <location>
        <begin position="5"/>
        <end position="119"/>
    </location>
</feature>
<dbReference type="OrthoDB" id="9813025at2"/>
<dbReference type="SMART" id="SM00448">
    <property type="entry name" value="REC"/>
    <property type="match status" value="1"/>
</dbReference>
<dbReference type="SUPFAM" id="SSF52172">
    <property type="entry name" value="CheY-like"/>
    <property type="match status" value="1"/>
</dbReference>
<keyword evidence="5" id="KW-1185">Reference proteome</keyword>
<name>A0A2S4NAR4_9FLAO</name>
<sequence>MNKIKILWVDDEIDLLKPHILFLEKKNYEVTTCNNGRDAIDIFSEHNFDVVFLDENMPGISGLETLSEIKEKKSSVPVIMITKSEEEFIMEEAIGSKIADYLIKPVNPNQILLSLKKNLDHSRLVSEKTTLDYQKEFRKIALDMSMANSYEDWVELYKKLLFWEIELENTKDSNLLSILESQKQEANSQFGKFIERNYEDWFQPKAERPIQSHTLFRELVVPEIVKKEKPVLFIVVDNLRYDQWKVIENTVNNYYKLEKEIPYYAILPTATQYARNAIFSGLLPLEMEKQFPQFWKNDVDEGGKNNFEGEFLTAHLKRLGLNIKQEYFKITNLASGKKLADNFKTLKDHQLVSIVYNFVDMLSHAKTEMDVVKELASDDKAYRSLTLSWFKNSPLLEIIQQAQKLGFKLIITTDHGTINVKNPSKVIGDKNTSLNLRYKTGRSLSYEDKDVYAVKNPKDIGLPSINMTSSYIFAKNDLFLAYVNNYNHYVSYYRNTYQHGGISLEEMIVPFLVFNPR</sequence>
<organism evidence="4 5">
    <name type="scientific">Flavobacterium croceum DSM 17960</name>
    <dbReference type="NCBI Taxonomy" id="1121886"/>
    <lineage>
        <taxon>Bacteria</taxon>
        <taxon>Pseudomonadati</taxon>
        <taxon>Bacteroidota</taxon>
        <taxon>Flavobacteriia</taxon>
        <taxon>Flavobacteriales</taxon>
        <taxon>Flavobacteriaceae</taxon>
        <taxon>Flavobacterium</taxon>
    </lineage>
</organism>
<dbReference type="Pfam" id="PF00072">
    <property type="entry name" value="Response_reg"/>
    <property type="match status" value="1"/>
</dbReference>
<dbReference type="InterPro" id="IPR001789">
    <property type="entry name" value="Sig_transdc_resp-reg_receiver"/>
</dbReference>
<proteinExistence type="predicted"/>
<dbReference type="InterPro" id="IPR011006">
    <property type="entry name" value="CheY-like_superfamily"/>
</dbReference>
<dbReference type="Pfam" id="PF08665">
    <property type="entry name" value="PglZ"/>
    <property type="match status" value="1"/>
</dbReference>
<comment type="caution">
    <text evidence="4">The sequence shown here is derived from an EMBL/GenBank/DDBJ whole genome shotgun (WGS) entry which is preliminary data.</text>
</comment>
<feature type="modified residue" description="4-aspartylphosphate" evidence="2">
    <location>
        <position position="54"/>
    </location>
</feature>
<protein>
    <submittedName>
        <fullName evidence="4">Response regulator receiver domain-containing protein</fullName>
    </submittedName>
</protein>